<feature type="region of interest" description="Disordered" evidence="1">
    <location>
        <begin position="119"/>
        <end position="147"/>
    </location>
</feature>
<feature type="compositionally biased region" description="Acidic residues" evidence="1">
    <location>
        <begin position="132"/>
        <end position="147"/>
    </location>
</feature>
<gene>
    <name evidence="2" type="ORF">Sradi_6408400</name>
</gene>
<evidence type="ECO:0000313" key="2">
    <source>
        <dbReference type="EMBL" id="KAL0301316.1"/>
    </source>
</evidence>
<protein>
    <submittedName>
        <fullName evidence="2">Uncharacterized protein</fullName>
    </submittedName>
</protein>
<name>A0AAW2K5I8_SESRA</name>
<dbReference type="AlphaFoldDB" id="A0AAW2K5I8"/>
<dbReference type="EMBL" id="JACGWJ010000030">
    <property type="protein sequence ID" value="KAL0301316.1"/>
    <property type="molecule type" value="Genomic_DNA"/>
</dbReference>
<sequence length="147" mass="17740">MQLHTKRKNRLEQKRLNDLVYIKYNRVLRRRYNARDIIDLIALDDIDKSNEWLFGRLNHSDGDDDKENARLYEDDDLTWGDVSGVDEDAYAFRHRKRLHLSDEEEEVNFFDMDEEDLDCYKSNSDRQNKTNDDDDEEEEIGENLDFD</sequence>
<evidence type="ECO:0000256" key="1">
    <source>
        <dbReference type="SAM" id="MobiDB-lite"/>
    </source>
</evidence>
<proteinExistence type="predicted"/>
<accession>A0AAW2K5I8</accession>
<reference evidence="2" key="2">
    <citation type="journal article" date="2024" name="Plant">
        <title>Genomic evolution and insights into agronomic trait innovations of Sesamum species.</title>
        <authorList>
            <person name="Miao H."/>
            <person name="Wang L."/>
            <person name="Qu L."/>
            <person name="Liu H."/>
            <person name="Sun Y."/>
            <person name="Le M."/>
            <person name="Wang Q."/>
            <person name="Wei S."/>
            <person name="Zheng Y."/>
            <person name="Lin W."/>
            <person name="Duan Y."/>
            <person name="Cao H."/>
            <person name="Xiong S."/>
            <person name="Wang X."/>
            <person name="Wei L."/>
            <person name="Li C."/>
            <person name="Ma Q."/>
            <person name="Ju M."/>
            <person name="Zhao R."/>
            <person name="Li G."/>
            <person name="Mu C."/>
            <person name="Tian Q."/>
            <person name="Mei H."/>
            <person name="Zhang T."/>
            <person name="Gao T."/>
            <person name="Zhang H."/>
        </authorList>
    </citation>
    <scope>NUCLEOTIDE SEQUENCE</scope>
    <source>
        <strain evidence="2">G02</strain>
    </source>
</reference>
<organism evidence="2">
    <name type="scientific">Sesamum radiatum</name>
    <name type="common">Black benniseed</name>
    <dbReference type="NCBI Taxonomy" id="300843"/>
    <lineage>
        <taxon>Eukaryota</taxon>
        <taxon>Viridiplantae</taxon>
        <taxon>Streptophyta</taxon>
        <taxon>Embryophyta</taxon>
        <taxon>Tracheophyta</taxon>
        <taxon>Spermatophyta</taxon>
        <taxon>Magnoliopsida</taxon>
        <taxon>eudicotyledons</taxon>
        <taxon>Gunneridae</taxon>
        <taxon>Pentapetalae</taxon>
        <taxon>asterids</taxon>
        <taxon>lamiids</taxon>
        <taxon>Lamiales</taxon>
        <taxon>Pedaliaceae</taxon>
        <taxon>Sesamum</taxon>
    </lineage>
</organism>
<reference evidence="2" key="1">
    <citation type="submission" date="2020-06" db="EMBL/GenBank/DDBJ databases">
        <authorList>
            <person name="Li T."/>
            <person name="Hu X."/>
            <person name="Zhang T."/>
            <person name="Song X."/>
            <person name="Zhang H."/>
            <person name="Dai N."/>
            <person name="Sheng W."/>
            <person name="Hou X."/>
            <person name="Wei L."/>
        </authorList>
    </citation>
    <scope>NUCLEOTIDE SEQUENCE</scope>
    <source>
        <strain evidence="2">G02</strain>
        <tissue evidence="2">Leaf</tissue>
    </source>
</reference>
<comment type="caution">
    <text evidence="2">The sequence shown here is derived from an EMBL/GenBank/DDBJ whole genome shotgun (WGS) entry which is preliminary data.</text>
</comment>